<keyword evidence="1 2" id="KW-0103">Bromodomain</keyword>
<dbReference type="InParanoid" id="E4X183"/>
<dbReference type="GO" id="GO:0005634">
    <property type="term" value="C:nucleus"/>
    <property type="evidence" value="ECO:0007669"/>
    <property type="project" value="TreeGrafter"/>
</dbReference>
<name>E4X183_OIKDI</name>
<evidence type="ECO:0000256" key="1">
    <source>
        <dbReference type="ARBA" id="ARBA00023117"/>
    </source>
</evidence>
<dbReference type="InterPro" id="IPR052060">
    <property type="entry name" value="Bromo_WD_repeat"/>
</dbReference>
<evidence type="ECO:0000313" key="5">
    <source>
        <dbReference type="EMBL" id="CBY23563.1"/>
    </source>
</evidence>
<feature type="compositionally biased region" description="Low complexity" evidence="3">
    <location>
        <begin position="286"/>
        <end position="300"/>
    </location>
</feature>
<feature type="compositionally biased region" description="Basic and acidic residues" evidence="3">
    <location>
        <begin position="242"/>
        <end position="252"/>
    </location>
</feature>
<feature type="compositionally biased region" description="Basic and acidic residues" evidence="3">
    <location>
        <begin position="336"/>
        <end position="349"/>
    </location>
</feature>
<keyword evidence="6" id="KW-1185">Reference proteome</keyword>
<evidence type="ECO:0000256" key="3">
    <source>
        <dbReference type="SAM" id="MobiDB-lite"/>
    </source>
</evidence>
<feature type="compositionally biased region" description="Basic and acidic residues" evidence="3">
    <location>
        <begin position="430"/>
        <end position="441"/>
    </location>
</feature>
<feature type="domain" description="Bromo" evidence="4">
    <location>
        <begin position="133"/>
        <end position="203"/>
    </location>
</feature>
<reference evidence="5" key="1">
    <citation type="journal article" date="2010" name="Science">
        <title>Plasticity of animal genome architecture unmasked by rapid evolution of a pelagic tunicate.</title>
        <authorList>
            <person name="Denoeud F."/>
            <person name="Henriet S."/>
            <person name="Mungpakdee S."/>
            <person name="Aury J.M."/>
            <person name="Da Silva C."/>
            <person name="Brinkmann H."/>
            <person name="Mikhaleva J."/>
            <person name="Olsen L.C."/>
            <person name="Jubin C."/>
            <person name="Canestro C."/>
            <person name="Bouquet J.M."/>
            <person name="Danks G."/>
            <person name="Poulain J."/>
            <person name="Campsteijn C."/>
            <person name="Adamski M."/>
            <person name="Cross I."/>
            <person name="Yadetie F."/>
            <person name="Muffato M."/>
            <person name="Louis A."/>
            <person name="Butcher S."/>
            <person name="Tsagkogeorga G."/>
            <person name="Konrad A."/>
            <person name="Singh S."/>
            <person name="Jensen M.F."/>
            <person name="Cong E.H."/>
            <person name="Eikeseth-Otteraa H."/>
            <person name="Noel B."/>
            <person name="Anthouard V."/>
            <person name="Porcel B.M."/>
            <person name="Kachouri-Lafond R."/>
            <person name="Nishino A."/>
            <person name="Ugolini M."/>
            <person name="Chourrout P."/>
            <person name="Nishida H."/>
            <person name="Aasland R."/>
            <person name="Huzurbazar S."/>
            <person name="Westhof E."/>
            <person name="Delsuc F."/>
            <person name="Lehrach H."/>
            <person name="Reinhardt R."/>
            <person name="Weissenbach J."/>
            <person name="Roy S.W."/>
            <person name="Artiguenave F."/>
            <person name="Postlethwait J.H."/>
            <person name="Manak J.R."/>
            <person name="Thompson E.M."/>
            <person name="Jaillon O."/>
            <person name="Du Pasquier L."/>
            <person name="Boudinot P."/>
            <person name="Liberles D.A."/>
            <person name="Volff J.N."/>
            <person name="Philippe H."/>
            <person name="Lenhard B."/>
            <person name="Roest Crollius H."/>
            <person name="Wincker P."/>
            <person name="Chourrout D."/>
        </authorList>
    </citation>
    <scope>NUCLEOTIDE SEQUENCE [LARGE SCALE GENOMIC DNA]</scope>
</reference>
<gene>
    <name evidence="5" type="ORF">GSOID_T00016014001</name>
</gene>
<dbReference type="GO" id="GO:0008360">
    <property type="term" value="P:regulation of cell shape"/>
    <property type="evidence" value="ECO:0007669"/>
    <property type="project" value="TreeGrafter"/>
</dbReference>
<sequence length="524" mass="61247">MASESHRPEKIKYAPLENCEEFIIHKKLYDSSHDSEFKEGDDVWGIFEEIGPETRIPQWFAGIIQNVDPLCDETLYNKYTVKWLTDEKVDQQSGWNLVKRVNDEQPEIILSETEISDETRKRMIENLRVVIDSQIIEVEAYFYEVEEEYRDEYEKMVPYPTNLTKIKDRLETNFYRTKSGLLWEIALLHENCALFNGSNDSDSNGMFSMSKTLSDALAEAVDNPKRSGKVFLDVLQTRIDRTDQEIVSKEENQTSSDDEPEAQETEESESEEAPKSILTNRAENQRSSSGFSSSRRVSTRYQSEDPLPENELEEYISAVSQSERFKQRLLKELRNLPARVQKEKLRDLKPSIFETSSKRKSTRLKRHRLSSSEEEDEEEKEDSDFEKENRGRPAKRARPIRRKQLSSEPEENELDESSEIKEDAEESSDEDHISEVASDHDQESEEDDDEIPLPSYRRRGRKISENFSDEARDGYGEQNTRRSVRRRSSRFSENSSSNSRPSRQSTRKKKTLYNFEDSDEDFSN</sequence>
<feature type="region of interest" description="Disordered" evidence="3">
    <location>
        <begin position="336"/>
        <end position="524"/>
    </location>
</feature>
<feature type="compositionally biased region" description="Acidic residues" evidence="3">
    <location>
        <begin position="408"/>
        <end position="429"/>
    </location>
</feature>
<evidence type="ECO:0000256" key="2">
    <source>
        <dbReference type="PROSITE-ProRule" id="PRU00035"/>
    </source>
</evidence>
<feature type="compositionally biased region" description="Basic residues" evidence="3">
    <location>
        <begin position="392"/>
        <end position="404"/>
    </location>
</feature>
<accession>E4X183</accession>
<feature type="compositionally biased region" description="Acidic residues" evidence="3">
    <location>
        <begin position="442"/>
        <end position="451"/>
    </location>
</feature>
<dbReference type="GO" id="GO:0006357">
    <property type="term" value="P:regulation of transcription by RNA polymerase II"/>
    <property type="evidence" value="ECO:0007669"/>
    <property type="project" value="TreeGrafter"/>
</dbReference>
<dbReference type="InterPro" id="IPR036427">
    <property type="entry name" value="Bromodomain-like_sf"/>
</dbReference>
<dbReference type="InterPro" id="IPR001487">
    <property type="entry name" value="Bromodomain"/>
</dbReference>
<dbReference type="OrthoDB" id="538223at2759"/>
<dbReference type="Proteomes" id="UP000001307">
    <property type="component" value="Unassembled WGS sequence"/>
</dbReference>
<dbReference type="PROSITE" id="PS50014">
    <property type="entry name" value="BROMODOMAIN_2"/>
    <property type="match status" value="1"/>
</dbReference>
<dbReference type="PANTHER" id="PTHR16266">
    <property type="entry name" value="WD REPEAT DOMAIN 9"/>
    <property type="match status" value="1"/>
</dbReference>
<feature type="compositionally biased region" description="Acidic residues" evidence="3">
    <location>
        <begin position="256"/>
        <end position="271"/>
    </location>
</feature>
<feature type="compositionally biased region" description="Low complexity" evidence="3">
    <location>
        <begin position="491"/>
        <end position="504"/>
    </location>
</feature>
<proteinExistence type="predicted"/>
<dbReference type="SUPFAM" id="SSF47370">
    <property type="entry name" value="Bromodomain"/>
    <property type="match status" value="1"/>
</dbReference>
<evidence type="ECO:0000313" key="6">
    <source>
        <dbReference type="Proteomes" id="UP000001307"/>
    </source>
</evidence>
<dbReference type="Gene3D" id="1.20.920.10">
    <property type="entry name" value="Bromodomain-like"/>
    <property type="match status" value="1"/>
</dbReference>
<evidence type="ECO:0000259" key="4">
    <source>
        <dbReference type="PROSITE" id="PS50014"/>
    </source>
</evidence>
<dbReference type="GO" id="GO:0007010">
    <property type="term" value="P:cytoskeleton organization"/>
    <property type="evidence" value="ECO:0007669"/>
    <property type="project" value="TreeGrafter"/>
</dbReference>
<dbReference type="Pfam" id="PF00439">
    <property type="entry name" value="Bromodomain"/>
    <property type="match status" value="1"/>
</dbReference>
<feature type="compositionally biased region" description="Basic residues" evidence="3">
    <location>
        <begin position="358"/>
        <end position="369"/>
    </location>
</feature>
<dbReference type="PANTHER" id="PTHR16266:SF17">
    <property type="entry name" value="BRWD3"/>
    <property type="match status" value="1"/>
</dbReference>
<dbReference type="AlphaFoldDB" id="E4X183"/>
<protein>
    <recommendedName>
        <fullName evidence="4">Bromo domain-containing protein</fullName>
    </recommendedName>
</protein>
<dbReference type="EMBL" id="FN653021">
    <property type="protein sequence ID" value="CBY23563.1"/>
    <property type="molecule type" value="Genomic_DNA"/>
</dbReference>
<feature type="compositionally biased region" description="Acidic residues" evidence="3">
    <location>
        <begin position="372"/>
        <end position="385"/>
    </location>
</feature>
<organism evidence="5">
    <name type="scientific">Oikopleura dioica</name>
    <name type="common">Tunicate</name>
    <dbReference type="NCBI Taxonomy" id="34765"/>
    <lineage>
        <taxon>Eukaryota</taxon>
        <taxon>Metazoa</taxon>
        <taxon>Chordata</taxon>
        <taxon>Tunicata</taxon>
        <taxon>Appendicularia</taxon>
        <taxon>Copelata</taxon>
        <taxon>Oikopleuridae</taxon>
        <taxon>Oikopleura</taxon>
    </lineage>
</organism>
<feature type="region of interest" description="Disordered" evidence="3">
    <location>
        <begin position="242"/>
        <end position="314"/>
    </location>
</feature>